<dbReference type="Pfam" id="PF01938">
    <property type="entry name" value="TRAM"/>
    <property type="match status" value="1"/>
</dbReference>
<dbReference type="GO" id="GO:0005506">
    <property type="term" value="F:iron ion binding"/>
    <property type="evidence" value="ECO:0007669"/>
    <property type="project" value="UniProtKB-UniRule"/>
</dbReference>
<dbReference type="EMBL" id="ASTJ01000011">
    <property type="protein sequence ID" value="EPC03927.1"/>
    <property type="molecule type" value="Genomic_DNA"/>
</dbReference>
<dbReference type="PANTHER" id="PTHR11061:SF49">
    <property type="entry name" value="23S RRNA (URACIL(1939)-C(5))-METHYLTRANSFERASE RLMD"/>
    <property type="match status" value="1"/>
</dbReference>
<dbReference type="STRING" id="1121939.L861_01105"/>
<dbReference type="GO" id="GO:0070475">
    <property type="term" value="P:rRNA base methylation"/>
    <property type="evidence" value="ECO:0007669"/>
    <property type="project" value="TreeGrafter"/>
</dbReference>
<feature type="binding site" evidence="9 10">
    <location>
        <position position="318"/>
    </location>
    <ligand>
        <name>S-adenosyl-L-methionine</name>
        <dbReference type="ChEBI" id="CHEBI:59789"/>
    </ligand>
</feature>
<dbReference type="PROSITE" id="PS51687">
    <property type="entry name" value="SAM_MT_RNA_M5U"/>
    <property type="match status" value="1"/>
</dbReference>
<evidence type="ECO:0000256" key="8">
    <source>
        <dbReference type="ARBA" id="ARBA00023014"/>
    </source>
</evidence>
<dbReference type="RefSeq" id="WP_016414661.1">
    <property type="nucleotide sequence ID" value="NZ_AUAB01000020.1"/>
</dbReference>
<dbReference type="eggNOG" id="COG2265">
    <property type="taxonomic scope" value="Bacteria"/>
</dbReference>
<sequence>MAMLGKRRPPRSAPEKSRPGIGCQAAQGSGIEILRLAHDGRGIARSISGKTLFVDRALPGERVEVAVHRSRKRFDEAHPRQVLKASPHRIAPECPYFGQCGGCDLQHLVLPAQRDHKREVLIEQLTRQGIELTVTPELVAASGRGYRRRARLGVKVDAQGQVHLGFRARHSHHLVDIQQCTILVPSLARLLAPLHQHLARLGAPRQVGHIELLASDSGPCIVVRQLRDNPVDAGVWREFAADQRVSLAWLVGRETPRLIWLTEMPDLRYTLKSGSRELALGFSPGDFLQVNAEINQRLVDMALEWLPLVGDEHVLDLFAGVGNFSLALAVQAAAVTGIEGSPAMVTCLADNARRNGLWHVVARQADLGKAESLEEMSRDSVDLVVLDPPREGAENVCHWLAMRRVPRILYVSCDSATLARDAARLVQGGYRITHAAVADMFPQTAHLESMLLFECDSGRDTKGGTLGHG</sequence>
<feature type="binding site" evidence="9 10">
    <location>
        <position position="339"/>
    </location>
    <ligand>
        <name>S-adenosyl-L-methionine</name>
        <dbReference type="ChEBI" id="CHEBI:59789"/>
    </ligand>
</feature>
<comment type="catalytic activity">
    <reaction evidence="9">
        <text>uridine(1939) in 23S rRNA + S-adenosyl-L-methionine = 5-methyluridine(1939) in 23S rRNA + S-adenosyl-L-homocysteine + H(+)</text>
        <dbReference type="Rhea" id="RHEA:42908"/>
        <dbReference type="Rhea" id="RHEA-COMP:10278"/>
        <dbReference type="Rhea" id="RHEA-COMP:10279"/>
        <dbReference type="ChEBI" id="CHEBI:15378"/>
        <dbReference type="ChEBI" id="CHEBI:57856"/>
        <dbReference type="ChEBI" id="CHEBI:59789"/>
        <dbReference type="ChEBI" id="CHEBI:65315"/>
        <dbReference type="ChEBI" id="CHEBI:74447"/>
        <dbReference type="EC" id="2.1.1.190"/>
    </reaction>
</comment>
<organism evidence="14 15">
    <name type="scientific">Litchfieldella anticariensis (strain DSM 16096 / CECT 5854 / CIP 108499 / LMG 22089 / FP35)</name>
    <name type="common">Halomonas anticariensis</name>
    <dbReference type="NCBI Taxonomy" id="1121939"/>
    <lineage>
        <taxon>Bacteria</taxon>
        <taxon>Pseudomonadati</taxon>
        <taxon>Pseudomonadota</taxon>
        <taxon>Gammaproteobacteria</taxon>
        <taxon>Oceanospirillales</taxon>
        <taxon>Halomonadaceae</taxon>
        <taxon>Litchfieldella</taxon>
    </lineage>
</organism>
<dbReference type="Pfam" id="PF05958">
    <property type="entry name" value="tRNA_U5-meth_tr"/>
    <property type="match status" value="1"/>
</dbReference>
<dbReference type="SUPFAM" id="SSF53335">
    <property type="entry name" value="S-adenosyl-L-methionine-dependent methyltransferases"/>
    <property type="match status" value="1"/>
</dbReference>
<gene>
    <name evidence="9" type="primary">rlmD</name>
    <name evidence="14" type="ORF">L861_01105</name>
</gene>
<evidence type="ECO:0000259" key="13">
    <source>
        <dbReference type="PROSITE" id="PS50926"/>
    </source>
</evidence>
<protein>
    <recommendedName>
        <fullName evidence="9">23S rRNA (uracil(1939)-C(5))-methyltransferase RlmD</fullName>
        <ecNumber evidence="9">2.1.1.190</ecNumber>
    </recommendedName>
    <alternativeName>
        <fullName evidence="9">23S rRNA(m5U1939)-methyltransferase</fullName>
    </alternativeName>
</protein>
<dbReference type="InterPro" id="IPR030390">
    <property type="entry name" value="MeTrfase_TrmA_AS"/>
</dbReference>
<dbReference type="Proteomes" id="UP000014463">
    <property type="component" value="Unassembled WGS sequence"/>
</dbReference>
<feature type="binding site" evidence="9">
    <location>
        <position position="94"/>
    </location>
    <ligand>
        <name>[4Fe-4S] cluster</name>
        <dbReference type="ChEBI" id="CHEBI:49883"/>
    </ligand>
</feature>
<dbReference type="Gene3D" id="3.40.50.150">
    <property type="entry name" value="Vaccinia Virus protein VP39"/>
    <property type="match status" value="1"/>
</dbReference>
<dbReference type="InterPro" id="IPR012340">
    <property type="entry name" value="NA-bd_OB-fold"/>
</dbReference>
<feature type="binding site" evidence="9 10">
    <location>
        <position position="387"/>
    </location>
    <ligand>
        <name>S-adenosyl-L-methionine</name>
        <dbReference type="ChEBI" id="CHEBI:59789"/>
    </ligand>
</feature>
<evidence type="ECO:0000256" key="11">
    <source>
        <dbReference type="PROSITE-ProRule" id="PRU10015"/>
    </source>
</evidence>
<dbReference type="GO" id="GO:0051539">
    <property type="term" value="F:4 iron, 4 sulfur cluster binding"/>
    <property type="evidence" value="ECO:0007669"/>
    <property type="project" value="UniProtKB-KW"/>
</dbReference>
<keyword evidence="5 9" id="KW-0949">S-adenosyl-L-methionine</keyword>
<evidence type="ECO:0000256" key="7">
    <source>
        <dbReference type="ARBA" id="ARBA00023004"/>
    </source>
</evidence>
<dbReference type="GO" id="GO:0003723">
    <property type="term" value="F:RNA binding"/>
    <property type="evidence" value="ECO:0007669"/>
    <property type="project" value="InterPro"/>
</dbReference>
<name>S2KPD3_LITA3</name>
<keyword evidence="6 9" id="KW-0479">Metal-binding</keyword>
<dbReference type="InterPro" id="IPR001566">
    <property type="entry name" value="23S_rRNA_MeTrfase_RlmD"/>
</dbReference>
<feature type="active site" evidence="11">
    <location>
        <position position="413"/>
    </location>
</feature>
<feature type="binding site" evidence="9">
    <location>
        <position position="103"/>
    </location>
    <ligand>
        <name>[4Fe-4S] cluster</name>
        <dbReference type="ChEBI" id="CHEBI:49883"/>
    </ligand>
</feature>
<dbReference type="HAMAP" id="MF_01010">
    <property type="entry name" value="23SrRNA_methyltr_RlmD"/>
    <property type="match status" value="1"/>
</dbReference>
<dbReference type="Gene3D" id="2.40.50.140">
    <property type="entry name" value="Nucleic acid-binding proteins"/>
    <property type="match status" value="1"/>
</dbReference>
<feature type="compositionally biased region" description="Basic residues" evidence="12">
    <location>
        <begin position="1"/>
        <end position="10"/>
    </location>
</feature>
<dbReference type="PANTHER" id="PTHR11061">
    <property type="entry name" value="RNA M5U METHYLTRANSFERASE"/>
    <property type="match status" value="1"/>
</dbReference>
<feature type="active site" description="Nucleophile" evidence="9 10">
    <location>
        <position position="413"/>
    </location>
</feature>
<feature type="binding site" evidence="9">
    <location>
        <position position="100"/>
    </location>
    <ligand>
        <name>[4Fe-4S] cluster</name>
        <dbReference type="ChEBI" id="CHEBI:49883"/>
    </ligand>
</feature>
<dbReference type="InterPro" id="IPR029063">
    <property type="entry name" value="SAM-dependent_MTases_sf"/>
</dbReference>
<comment type="caution">
    <text evidence="14">The sequence shown here is derived from an EMBL/GenBank/DDBJ whole genome shotgun (WGS) entry which is preliminary data.</text>
</comment>
<evidence type="ECO:0000313" key="14">
    <source>
        <dbReference type="EMBL" id="EPC03927.1"/>
    </source>
</evidence>
<proteinExistence type="inferred from homology"/>
<evidence type="ECO:0000256" key="6">
    <source>
        <dbReference type="ARBA" id="ARBA00022723"/>
    </source>
</evidence>
<feature type="binding site" evidence="9 10">
    <location>
        <position position="289"/>
    </location>
    <ligand>
        <name>S-adenosyl-L-methionine</name>
        <dbReference type="ChEBI" id="CHEBI:59789"/>
    </ligand>
</feature>
<dbReference type="EC" id="2.1.1.190" evidence="9"/>
<reference evidence="14 15" key="1">
    <citation type="journal article" date="2013" name="Genome Announc.">
        <title>Draft genome sequence of the moderately halophilic gammaproteobacterium Halomonas anticariensis FP35.</title>
        <authorList>
            <person name="Tahrioui A."/>
            <person name="Quesada E."/>
            <person name="Llamas I."/>
        </authorList>
    </citation>
    <scope>NUCLEOTIDE SEQUENCE [LARGE SCALE GENOMIC DNA]</scope>
    <source>
        <strain evidence="15">DSM 16096 / CECT 5854 / LMG 22089 / FP35</strain>
    </source>
</reference>
<feature type="binding site" evidence="9">
    <location>
        <position position="180"/>
    </location>
    <ligand>
        <name>[4Fe-4S] cluster</name>
        <dbReference type="ChEBI" id="CHEBI:49883"/>
    </ligand>
</feature>
<feature type="binding site" evidence="9">
    <location>
        <position position="323"/>
    </location>
    <ligand>
        <name>S-adenosyl-L-methionine</name>
        <dbReference type="ChEBI" id="CHEBI:59789"/>
    </ligand>
</feature>
<evidence type="ECO:0000256" key="2">
    <source>
        <dbReference type="ARBA" id="ARBA00022552"/>
    </source>
</evidence>
<keyword evidence="7 9" id="KW-0408">Iron</keyword>
<evidence type="ECO:0000256" key="12">
    <source>
        <dbReference type="SAM" id="MobiDB-lite"/>
    </source>
</evidence>
<evidence type="ECO:0000313" key="15">
    <source>
        <dbReference type="Proteomes" id="UP000014463"/>
    </source>
</evidence>
<evidence type="ECO:0000256" key="10">
    <source>
        <dbReference type="PROSITE-ProRule" id="PRU01024"/>
    </source>
</evidence>
<dbReference type="PATRIC" id="fig|1121939.11.peg.202"/>
<feature type="binding site" evidence="9">
    <location>
        <position position="366"/>
    </location>
    <ligand>
        <name>S-adenosyl-L-methionine</name>
        <dbReference type="ChEBI" id="CHEBI:59789"/>
    </ligand>
</feature>
<dbReference type="CDD" id="cd02440">
    <property type="entry name" value="AdoMet_MTases"/>
    <property type="match status" value="1"/>
</dbReference>
<keyword evidence="1 9" id="KW-0004">4Fe-4S</keyword>
<keyword evidence="3 9" id="KW-0489">Methyltransferase</keyword>
<dbReference type="Gene3D" id="2.40.50.1070">
    <property type="match status" value="1"/>
</dbReference>
<feature type="region of interest" description="Disordered" evidence="12">
    <location>
        <begin position="1"/>
        <end position="22"/>
    </location>
</feature>
<evidence type="ECO:0000256" key="4">
    <source>
        <dbReference type="ARBA" id="ARBA00022679"/>
    </source>
</evidence>
<dbReference type="PROSITE" id="PS01230">
    <property type="entry name" value="TRMA_1"/>
    <property type="match status" value="1"/>
</dbReference>
<dbReference type="PROSITE" id="PS50926">
    <property type="entry name" value="TRAM"/>
    <property type="match status" value="1"/>
</dbReference>
<keyword evidence="8 9" id="KW-0411">Iron-sulfur</keyword>
<dbReference type="InterPro" id="IPR010280">
    <property type="entry name" value="U5_MeTrfase_fam"/>
</dbReference>
<evidence type="ECO:0000256" key="5">
    <source>
        <dbReference type="ARBA" id="ARBA00022691"/>
    </source>
</evidence>
<feature type="domain" description="TRAM" evidence="13">
    <location>
        <begin position="18"/>
        <end position="81"/>
    </location>
</feature>
<keyword evidence="2 9" id="KW-0698">rRNA processing</keyword>
<dbReference type="FunFam" id="2.40.50.140:FF:000097">
    <property type="entry name" value="23S rRNA (uracil(1939)-C(5))-methyltransferase RlmD"/>
    <property type="match status" value="1"/>
</dbReference>
<dbReference type="SUPFAM" id="SSF50249">
    <property type="entry name" value="Nucleic acid-binding proteins"/>
    <property type="match status" value="1"/>
</dbReference>
<comment type="function">
    <text evidence="9">Catalyzes the formation of 5-methyl-uridine at position 1939 (m5U1939) in 23S rRNA.</text>
</comment>
<dbReference type="GO" id="GO:0070041">
    <property type="term" value="F:rRNA (uridine-C5-)-methyltransferase activity"/>
    <property type="evidence" value="ECO:0007669"/>
    <property type="project" value="UniProtKB-UniRule"/>
</dbReference>
<dbReference type="InterPro" id="IPR002792">
    <property type="entry name" value="TRAM_dom"/>
</dbReference>
<dbReference type="OrthoDB" id="9804590at2"/>
<accession>S2KPD3</accession>
<keyword evidence="15" id="KW-1185">Reference proteome</keyword>
<evidence type="ECO:0000256" key="9">
    <source>
        <dbReference type="HAMAP-Rule" id="MF_01010"/>
    </source>
</evidence>
<keyword evidence="4 9" id="KW-0808">Transferase</keyword>
<dbReference type="AlphaFoldDB" id="S2KPD3"/>
<comment type="similarity">
    <text evidence="9">Belongs to the class I-like SAM-binding methyltransferase superfamily. RNA M5U methyltransferase family. RlmD subfamily.</text>
</comment>
<evidence type="ECO:0000256" key="3">
    <source>
        <dbReference type="ARBA" id="ARBA00022603"/>
    </source>
</evidence>
<evidence type="ECO:0000256" key="1">
    <source>
        <dbReference type="ARBA" id="ARBA00022485"/>
    </source>
</evidence>